<feature type="domain" description="Bacterial type II secretion system protein E" evidence="2">
    <location>
        <begin position="193"/>
        <end position="207"/>
    </location>
</feature>
<dbReference type="SUPFAM" id="SSF52540">
    <property type="entry name" value="P-loop containing nucleoside triphosphate hydrolases"/>
    <property type="match status" value="1"/>
</dbReference>
<dbReference type="InterPro" id="IPR050921">
    <property type="entry name" value="T4SS_GSP_E_ATPase"/>
</dbReference>
<dbReference type="PROSITE" id="PS00662">
    <property type="entry name" value="T2SP_E"/>
    <property type="match status" value="1"/>
</dbReference>
<dbReference type="EMBL" id="JAIOIV010000098">
    <property type="protein sequence ID" value="MBZ0156943.1"/>
    <property type="molecule type" value="Genomic_DNA"/>
</dbReference>
<dbReference type="InterPro" id="IPR027417">
    <property type="entry name" value="P-loop_NTPase"/>
</dbReference>
<evidence type="ECO:0000313" key="4">
    <source>
        <dbReference type="Proteomes" id="UP000705867"/>
    </source>
</evidence>
<proteinExistence type="inferred from homology"/>
<accession>A0A953J5V9</accession>
<dbReference type="InterPro" id="IPR001482">
    <property type="entry name" value="T2SS/T4SS_dom"/>
</dbReference>
<dbReference type="SMART" id="SM00382">
    <property type="entry name" value="AAA"/>
    <property type="match status" value="1"/>
</dbReference>
<dbReference type="PANTHER" id="PTHR30486:SF6">
    <property type="entry name" value="TYPE IV PILUS RETRACTATION ATPASE PILT"/>
    <property type="match status" value="1"/>
</dbReference>
<dbReference type="GO" id="GO:0016887">
    <property type="term" value="F:ATP hydrolysis activity"/>
    <property type="evidence" value="ECO:0007669"/>
    <property type="project" value="InterPro"/>
</dbReference>
<evidence type="ECO:0000313" key="3">
    <source>
        <dbReference type="EMBL" id="MBZ0156943.1"/>
    </source>
</evidence>
<dbReference type="Gene3D" id="3.40.50.300">
    <property type="entry name" value="P-loop containing nucleotide triphosphate hydrolases"/>
    <property type="match status" value="1"/>
</dbReference>
<evidence type="ECO:0000256" key="1">
    <source>
        <dbReference type="ARBA" id="ARBA00006611"/>
    </source>
</evidence>
<reference evidence="3" key="2">
    <citation type="submission" date="2021-08" db="EMBL/GenBank/DDBJ databases">
        <authorList>
            <person name="Dalcin Martins P."/>
        </authorList>
    </citation>
    <scope>NUCLEOTIDE SEQUENCE</scope>
    <source>
        <strain evidence="3">MAG_39</strain>
    </source>
</reference>
<dbReference type="PANTHER" id="PTHR30486">
    <property type="entry name" value="TWITCHING MOTILITY PROTEIN PILT"/>
    <property type="match status" value="1"/>
</dbReference>
<dbReference type="InterPro" id="IPR003593">
    <property type="entry name" value="AAA+_ATPase"/>
</dbReference>
<dbReference type="AlphaFoldDB" id="A0A953J5V9"/>
<evidence type="ECO:0000259" key="2">
    <source>
        <dbReference type="PROSITE" id="PS00662"/>
    </source>
</evidence>
<sequence length="342" mass="38411">MDAGNSDLLTIIDDNLGTEGLSDFYFASESLPFVRVRKEILRAGEEVISDEDIRTLLEGLGYACDFGLLPLDFGITYRKRRLRCNLDRRWQGLDLTIRLLPSEIRPLKELGLPESLHQSMELRQGMILICGPTGSGKSTTLASLIDYVNGRHSRKVIMVEDPIEYIIREKRSIVSQREIRSGESFHPHLRAAMRQHPDVIVVGEIRDKETASTALQAAETGHLVLATMHTDSTQQTVTRFIDMHTDDGKSNIRSSLSSVLRTVVVQRIIKGAGGAVRLAYELCFVNKAISNLIRTDKIHMIPNQLLSGEGCIPLNRTLDELVRQRFISLEEAKQYSNDKDAL</sequence>
<organism evidence="3 4">
    <name type="scientific">Candidatus Nitrobium versatile</name>
    <dbReference type="NCBI Taxonomy" id="2884831"/>
    <lineage>
        <taxon>Bacteria</taxon>
        <taxon>Pseudomonadati</taxon>
        <taxon>Nitrospirota</taxon>
        <taxon>Nitrospiria</taxon>
        <taxon>Nitrospirales</taxon>
        <taxon>Nitrospiraceae</taxon>
        <taxon>Candidatus Nitrobium</taxon>
    </lineage>
</organism>
<dbReference type="Pfam" id="PF00437">
    <property type="entry name" value="T2SSE"/>
    <property type="match status" value="1"/>
</dbReference>
<name>A0A953J5V9_9BACT</name>
<comment type="caution">
    <text evidence="3">The sequence shown here is derived from an EMBL/GenBank/DDBJ whole genome shotgun (WGS) entry which is preliminary data.</text>
</comment>
<gene>
    <name evidence="3" type="primary">tadA</name>
    <name evidence="3" type="ORF">K8I29_12135</name>
</gene>
<protein>
    <submittedName>
        <fullName evidence="3">Flp pilus assembly complex ATPase component TadA</fullName>
    </submittedName>
</protein>
<comment type="similarity">
    <text evidence="1">Belongs to the GSP E family.</text>
</comment>
<reference evidence="3" key="1">
    <citation type="journal article" date="2021" name="bioRxiv">
        <title>Unraveling nitrogen, sulfur and carbon metabolic pathways and microbial community transcriptional responses to substrate deprivation and toxicity stresses in a bioreactor mimicking anoxic brackish coastal sediment conditions.</title>
        <authorList>
            <person name="Martins P.D."/>
            <person name="Echeveste M.J."/>
            <person name="Arshad A."/>
            <person name="Kurth J."/>
            <person name="Ouboter H."/>
            <person name="Jetten M.S.M."/>
            <person name="Welte C.U."/>
        </authorList>
    </citation>
    <scope>NUCLEOTIDE SEQUENCE</scope>
    <source>
        <strain evidence="3">MAG_39</strain>
    </source>
</reference>
<dbReference type="Proteomes" id="UP000705867">
    <property type="component" value="Unassembled WGS sequence"/>
</dbReference>